<evidence type="ECO:0000256" key="1">
    <source>
        <dbReference type="SAM" id="MobiDB-lite"/>
    </source>
</evidence>
<dbReference type="InterPro" id="IPR003583">
    <property type="entry name" value="Hlx-hairpin-Hlx_DNA-bd_motif"/>
</dbReference>
<feature type="region of interest" description="Disordered" evidence="1">
    <location>
        <begin position="44"/>
        <end position="77"/>
    </location>
</feature>
<organism evidence="4">
    <name type="scientific">Staphylococcus simulans</name>
    <dbReference type="NCBI Taxonomy" id="1286"/>
    <lineage>
        <taxon>Bacteria</taxon>
        <taxon>Bacillati</taxon>
        <taxon>Bacillota</taxon>
        <taxon>Bacilli</taxon>
        <taxon>Bacillales</taxon>
        <taxon>Staphylococcaceae</taxon>
        <taxon>Staphylococcus</taxon>
    </lineage>
</organism>
<dbReference type="InterPro" id="IPR010994">
    <property type="entry name" value="RuvA_2-like"/>
</dbReference>
<accession>A0A6N2ZFZ3</accession>
<keyword evidence="2" id="KW-0812">Transmembrane</keyword>
<feature type="domain" description="Helix-hairpin-helix DNA-binding motif class 1" evidence="3">
    <location>
        <begin position="175"/>
        <end position="194"/>
    </location>
</feature>
<proteinExistence type="predicted"/>
<dbReference type="AlphaFoldDB" id="A0A6N2ZFZ3"/>
<dbReference type="Pfam" id="PF12836">
    <property type="entry name" value="HHH_3"/>
    <property type="match status" value="1"/>
</dbReference>
<keyword evidence="2" id="KW-0472">Membrane</keyword>
<reference evidence="4" key="1">
    <citation type="submission" date="2019-11" db="EMBL/GenBank/DDBJ databases">
        <authorList>
            <person name="Feng L."/>
        </authorList>
    </citation>
    <scope>NUCLEOTIDE SEQUENCE</scope>
    <source>
        <strain evidence="4">SsimulansLFYP27</strain>
    </source>
</reference>
<evidence type="ECO:0000313" key="4">
    <source>
        <dbReference type="EMBL" id="VYT78409.1"/>
    </source>
</evidence>
<feature type="compositionally biased region" description="Basic and acidic residues" evidence="1">
    <location>
        <begin position="54"/>
        <end position="77"/>
    </location>
</feature>
<feature type="compositionally biased region" description="Polar residues" evidence="1">
    <location>
        <begin position="44"/>
        <end position="53"/>
    </location>
</feature>
<feature type="domain" description="Helix-hairpin-helix DNA-binding motif class 1" evidence="3">
    <location>
        <begin position="205"/>
        <end position="224"/>
    </location>
</feature>
<sequence length="227" mass="25600">MLEQLKHYYNQYKHFSWLLVIAVIVLAFILMKLHSDSSNQEIESTAQNVSNSHLDNDKQNFSNKRESNKEADTETEANRKTKVVVVDVKGAVEHPDIYEMKDNQRIKDVLNKAKLTSKADLTTINLSEKLTDQKMIFIPEKGQNLTTSSSISTSSTQSTNKSPQTKVNLNSAKENELTTVNGLGPSKAKAIIEFRETKGPFNSVDQLKNVKGIGEKSFEKLKEYFTV</sequence>
<protein>
    <submittedName>
        <fullName evidence="4">ComE operon protein 1</fullName>
    </submittedName>
</protein>
<feature type="region of interest" description="Disordered" evidence="1">
    <location>
        <begin position="145"/>
        <end position="172"/>
    </location>
</feature>
<dbReference type="PANTHER" id="PTHR21180">
    <property type="entry name" value="ENDONUCLEASE/EXONUCLEASE/PHOSPHATASE FAMILY DOMAIN-CONTAINING PROTEIN 1"/>
    <property type="match status" value="1"/>
</dbReference>
<dbReference type="InterPro" id="IPR051675">
    <property type="entry name" value="Endo/Exo/Phosphatase_dom_1"/>
</dbReference>
<feature type="compositionally biased region" description="Low complexity" evidence="1">
    <location>
        <begin position="146"/>
        <end position="159"/>
    </location>
</feature>
<feature type="compositionally biased region" description="Polar residues" evidence="1">
    <location>
        <begin position="160"/>
        <end position="172"/>
    </location>
</feature>
<evidence type="ECO:0000256" key="2">
    <source>
        <dbReference type="SAM" id="Phobius"/>
    </source>
</evidence>
<evidence type="ECO:0000259" key="3">
    <source>
        <dbReference type="SMART" id="SM00278"/>
    </source>
</evidence>
<dbReference type="NCBIfam" id="TIGR00426">
    <property type="entry name" value="competence protein ComEA helix-hairpin-helix repeat region"/>
    <property type="match status" value="1"/>
</dbReference>
<keyword evidence="2" id="KW-1133">Transmembrane helix</keyword>
<dbReference type="PANTHER" id="PTHR21180:SF32">
    <property type="entry name" value="ENDONUCLEASE_EXONUCLEASE_PHOSPHATASE FAMILY DOMAIN-CONTAINING PROTEIN 1"/>
    <property type="match status" value="1"/>
</dbReference>
<dbReference type="GO" id="GO:0015627">
    <property type="term" value="C:type II protein secretion system complex"/>
    <property type="evidence" value="ECO:0007669"/>
    <property type="project" value="TreeGrafter"/>
</dbReference>
<dbReference type="GO" id="GO:0006281">
    <property type="term" value="P:DNA repair"/>
    <property type="evidence" value="ECO:0007669"/>
    <property type="project" value="InterPro"/>
</dbReference>
<dbReference type="GO" id="GO:0015628">
    <property type="term" value="P:protein secretion by the type II secretion system"/>
    <property type="evidence" value="ECO:0007669"/>
    <property type="project" value="TreeGrafter"/>
</dbReference>
<feature type="transmembrane region" description="Helical" evidence="2">
    <location>
        <begin position="15"/>
        <end position="33"/>
    </location>
</feature>
<dbReference type="RefSeq" id="WP_156666504.1">
    <property type="nucleotide sequence ID" value="NZ_CACRUO010000018.1"/>
</dbReference>
<dbReference type="InterPro" id="IPR004509">
    <property type="entry name" value="Competence_ComEA_HhH"/>
</dbReference>
<dbReference type="EMBL" id="CACRUO010000018">
    <property type="protein sequence ID" value="VYT78409.1"/>
    <property type="molecule type" value="Genomic_DNA"/>
</dbReference>
<name>A0A6N2ZFZ3_STASI</name>
<dbReference type="SUPFAM" id="SSF47781">
    <property type="entry name" value="RuvA domain 2-like"/>
    <property type="match status" value="1"/>
</dbReference>
<dbReference type="SMART" id="SM00278">
    <property type="entry name" value="HhH1"/>
    <property type="match status" value="2"/>
</dbReference>
<dbReference type="GO" id="GO:0003677">
    <property type="term" value="F:DNA binding"/>
    <property type="evidence" value="ECO:0007669"/>
    <property type="project" value="InterPro"/>
</dbReference>
<gene>
    <name evidence="4" type="primary">comEA</name>
    <name evidence="4" type="ORF">SSLFYP27_00632</name>
</gene>
<dbReference type="Gene3D" id="1.10.150.320">
    <property type="entry name" value="Photosystem II 12 kDa extrinsic protein"/>
    <property type="match status" value="1"/>
</dbReference>